<comment type="caution">
    <text evidence="1">The sequence shown here is derived from an EMBL/GenBank/DDBJ whole genome shotgun (WGS) entry which is preliminary data.</text>
</comment>
<protein>
    <submittedName>
        <fullName evidence="1">Uncharacterized protein</fullName>
    </submittedName>
</protein>
<accession>A0ACC2ZR90</accession>
<organism evidence="1 2">
    <name type="scientific">Neophaeococcomyces mojaviensis</name>
    <dbReference type="NCBI Taxonomy" id="3383035"/>
    <lineage>
        <taxon>Eukaryota</taxon>
        <taxon>Fungi</taxon>
        <taxon>Dikarya</taxon>
        <taxon>Ascomycota</taxon>
        <taxon>Pezizomycotina</taxon>
        <taxon>Eurotiomycetes</taxon>
        <taxon>Chaetothyriomycetidae</taxon>
        <taxon>Chaetothyriales</taxon>
        <taxon>Chaetothyriales incertae sedis</taxon>
        <taxon>Neophaeococcomyces</taxon>
    </lineage>
</organism>
<proteinExistence type="predicted"/>
<evidence type="ECO:0000313" key="1">
    <source>
        <dbReference type="EMBL" id="KAJ9650094.1"/>
    </source>
</evidence>
<feature type="non-terminal residue" evidence="1">
    <location>
        <position position="1"/>
    </location>
</feature>
<evidence type="ECO:0000313" key="2">
    <source>
        <dbReference type="Proteomes" id="UP001172386"/>
    </source>
</evidence>
<name>A0ACC2ZR90_9EURO</name>
<gene>
    <name evidence="1" type="ORF">H2198_010584</name>
</gene>
<dbReference type="EMBL" id="JAPDRQ010000386">
    <property type="protein sequence ID" value="KAJ9650094.1"/>
    <property type="molecule type" value="Genomic_DNA"/>
</dbReference>
<keyword evidence="2" id="KW-1185">Reference proteome</keyword>
<dbReference type="Proteomes" id="UP001172386">
    <property type="component" value="Unassembled WGS sequence"/>
</dbReference>
<sequence>VTSSPSKRTPKYSTDIDEIKAIIQSAQAQSLAADVRQWLRAPDATIDYNSACAKRHAKTGQWLVEGAIYTKWLKQENSFLWLYGFAGCGKSVLCSTAIQHAFRRRQPQAKSAVAFFFFTFNDESKQDASAALRASLLQLSGQIPGLEADLTRLKESYSHGTPPMPILMEYLRQSVSRCDHVYILLDALDEIPAETARADVLDVIRIIRKWSSLGLHLLVTSRDMPDVRDTLNLPHIREYVSYQVDYDPQLRRWGDHRGRIKEYLAQHADSVFRWVEGQLRPLRRCARSVKHLEKCLRALLQSLDGTYERMLYGIDIESQDDAKRILALLCYSPRPLTVDEVIEALVVDLDDMECYDSDRNLSAPKDNGDDFGEEEEEEDQRNISNKKTAGVTIVRITHFSVQEYLVSDRIKRGCAADFALSGSIQHAQISKACLLYLENKGFLSQALTPNLVRQYALAKFAARYWHYHYQQADSKSTEHLAAKAITLLTTPSTLDRWIRLYDIEVPFSTSVSYTVSAQTHPSPMYYAALLGLEDVLTGILSDFSRDINVQGGHYGNALQAASHSGHERAVQILLDHGAMLMLKEESMVMHRRRHQIMVTRGWYSYYLTGALMSMLKEDPSVMPYMRH</sequence>
<reference evidence="1" key="1">
    <citation type="submission" date="2022-10" db="EMBL/GenBank/DDBJ databases">
        <title>Culturing micro-colonial fungi from biological soil crusts in the Mojave desert and describing Neophaeococcomyces mojavensis, and introducing the new genera and species Taxawa tesnikishii.</title>
        <authorList>
            <person name="Kurbessoian T."/>
            <person name="Stajich J.E."/>
        </authorList>
    </citation>
    <scope>NUCLEOTIDE SEQUENCE</scope>
    <source>
        <strain evidence="1">JES_112</strain>
    </source>
</reference>